<dbReference type="AlphaFoldDB" id="A0A844B7W3"/>
<sequence>MAALIYLLCALACAICFVMLWKAFMRSRYRILFWSALSFGGMTLNNALLVADRIALPAVDLSVPRLVLALVCLLLLVFGLVWGED</sequence>
<dbReference type="Proteomes" id="UP000487350">
    <property type="component" value="Unassembled WGS sequence"/>
</dbReference>
<name>A0A844B7W3_9BURK</name>
<keyword evidence="1" id="KW-0812">Transmembrane</keyword>
<dbReference type="RefSeq" id="WP_153584834.1">
    <property type="nucleotide sequence ID" value="NZ_WJBU01000008.1"/>
</dbReference>
<dbReference type="EMBL" id="WJBU01000008">
    <property type="protein sequence ID" value="MRD47516.1"/>
    <property type="molecule type" value="Genomic_DNA"/>
</dbReference>
<dbReference type="OrthoDB" id="5295794at2"/>
<keyword evidence="1" id="KW-0472">Membrane</keyword>
<feature type="transmembrane region" description="Helical" evidence="1">
    <location>
        <begin position="31"/>
        <end position="51"/>
    </location>
</feature>
<keyword evidence="1" id="KW-1133">Transmembrane helix</keyword>
<dbReference type="InterPro" id="IPR046027">
    <property type="entry name" value="DUF5985"/>
</dbReference>
<organism evidence="2 3">
    <name type="scientific">Caenimonas koreensis DSM 17982</name>
    <dbReference type="NCBI Taxonomy" id="1121255"/>
    <lineage>
        <taxon>Bacteria</taxon>
        <taxon>Pseudomonadati</taxon>
        <taxon>Pseudomonadota</taxon>
        <taxon>Betaproteobacteria</taxon>
        <taxon>Burkholderiales</taxon>
        <taxon>Comamonadaceae</taxon>
        <taxon>Caenimonas</taxon>
    </lineage>
</organism>
<evidence type="ECO:0000256" key="1">
    <source>
        <dbReference type="SAM" id="Phobius"/>
    </source>
</evidence>
<gene>
    <name evidence="2" type="ORF">GHT07_09520</name>
</gene>
<proteinExistence type="predicted"/>
<accession>A0A844B7W3</accession>
<dbReference type="Pfam" id="PF19447">
    <property type="entry name" value="DUF5985"/>
    <property type="match status" value="1"/>
</dbReference>
<protein>
    <submittedName>
        <fullName evidence="2">Uncharacterized protein</fullName>
    </submittedName>
</protein>
<comment type="caution">
    <text evidence="2">The sequence shown here is derived from an EMBL/GenBank/DDBJ whole genome shotgun (WGS) entry which is preliminary data.</text>
</comment>
<reference evidence="2 3" key="1">
    <citation type="submission" date="2019-11" db="EMBL/GenBank/DDBJ databases">
        <title>Caenimonas koreensis gen. nov., sp. nov., isolated from activated sludge.</title>
        <authorList>
            <person name="Seung H.R."/>
        </authorList>
    </citation>
    <scope>NUCLEOTIDE SEQUENCE [LARGE SCALE GENOMIC DNA]</scope>
    <source>
        <strain evidence="2 3">EMB320</strain>
    </source>
</reference>
<feature type="transmembrane region" description="Helical" evidence="1">
    <location>
        <begin position="63"/>
        <end position="83"/>
    </location>
</feature>
<evidence type="ECO:0000313" key="2">
    <source>
        <dbReference type="EMBL" id="MRD47516.1"/>
    </source>
</evidence>
<keyword evidence="3" id="KW-1185">Reference proteome</keyword>
<feature type="transmembrane region" description="Helical" evidence="1">
    <location>
        <begin position="5"/>
        <end position="24"/>
    </location>
</feature>
<evidence type="ECO:0000313" key="3">
    <source>
        <dbReference type="Proteomes" id="UP000487350"/>
    </source>
</evidence>